<evidence type="ECO:0000313" key="3">
    <source>
        <dbReference type="EMBL" id="MPM24454.1"/>
    </source>
</evidence>
<reference evidence="3" key="1">
    <citation type="submission" date="2019-08" db="EMBL/GenBank/DDBJ databases">
        <authorList>
            <person name="Kucharzyk K."/>
            <person name="Murdoch R.W."/>
            <person name="Higgins S."/>
            <person name="Loffler F."/>
        </authorList>
    </citation>
    <scope>NUCLEOTIDE SEQUENCE</scope>
</reference>
<dbReference type="InterPro" id="IPR000326">
    <property type="entry name" value="PAP2/HPO"/>
</dbReference>
<dbReference type="SUPFAM" id="SSF48317">
    <property type="entry name" value="Acid phosphatase/Vanadium-dependent haloperoxidase"/>
    <property type="match status" value="1"/>
</dbReference>
<feature type="transmembrane region" description="Helical" evidence="1">
    <location>
        <begin position="101"/>
        <end position="119"/>
    </location>
</feature>
<keyword evidence="1" id="KW-0472">Membrane</keyword>
<feature type="transmembrane region" description="Helical" evidence="1">
    <location>
        <begin position="126"/>
        <end position="144"/>
    </location>
</feature>
<dbReference type="PANTHER" id="PTHR14969">
    <property type="entry name" value="SPHINGOSINE-1-PHOSPHATE PHOSPHOHYDROLASE"/>
    <property type="match status" value="1"/>
</dbReference>
<dbReference type="InterPro" id="IPR036938">
    <property type="entry name" value="PAP2/HPO_sf"/>
</dbReference>
<dbReference type="GO" id="GO:0050380">
    <property type="term" value="F:undecaprenyl-diphosphatase activity"/>
    <property type="evidence" value="ECO:0007669"/>
    <property type="project" value="UniProtKB-EC"/>
</dbReference>
<accession>A0A644YE64</accession>
<gene>
    <name evidence="3" type="primary">ybjG_3</name>
    <name evidence="3" type="ORF">SDC9_70936</name>
</gene>
<feature type="domain" description="Phosphatidic acid phosphatase type 2/haloperoxidase" evidence="2">
    <location>
        <begin position="56"/>
        <end position="165"/>
    </location>
</feature>
<evidence type="ECO:0000256" key="1">
    <source>
        <dbReference type="SAM" id="Phobius"/>
    </source>
</evidence>
<organism evidence="3">
    <name type="scientific">bioreactor metagenome</name>
    <dbReference type="NCBI Taxonomy" id="1076179"/>
    <lineage>
        <taxon>unclassified sequences</taxon>
        <taxon>metagenomes</taxon>
        <taxon>ecological metagenomes</taxon>
    </lineage>
</organism>
<dbReference type="EC" id="3.6.1.27" evidence="3"/>
<protein>
    <submittedName>
        <fullName evidence="3">Putative undecaprenyl-diphosphatase YbjG</fullName>
        <ecNumber evidence="3">3.6.1.27</ecNumber>
    </submittedName>
</protein>
<dbReference type="SMART" id="SM00014">
    <property type="entry name" value="acidPPc"/>
    <property type="match status" value="1"/>
</dbReference>
<dbReference type="Gene3D" id="1.20.144.10">
    <property type="entry name" value="Phosphatidic acid phosphatase type 2/haloperoxidase"/>
    <property type="match status" value="2"/>
</dbReference>
<feature type="transmembrane region" description="Helical" evidence="1">
    <location>
        <begin position="58"/>
        <end position="76"/>
    </location>
</feature>
<feature type="transmembrane region" description="Helical" evidence="1">
    <location>
        <begin position="150"/>
        <end position="168"/>
    </location>
</feature>
<dbReference type="Pfam" id="PF01569">
    <property type="entry name" value="PAP2"/>
    <property type="match status" value="1"/>
</dbReference>
<keyword evidence="1" id="KW-0812">Transmembrane</keyword>
<keyword evidence="3" id="KW-0378">Hydrolase</keyword>
<dbReference type="AlphaFoldDB" id="A0A644YE64"/>
<sequence length="177" mass="19741">MDITLLDFINSNRTPFADSLFGIVTETAGPFAWGIPILLFIIALIYKNKTLRNKAITLFLMVVIAAIFSNILKYSIDRTRPFKEYDFIEKLSSGGSPSFPSGHTTDAFVLATGLFLLFFRRSPYAFIAYLWAIMVGYSRMYLGVHYPSDVLAGVVLGLFSAYLVLLISKKSGKILSI</sequence>
<dbReference type="PANTHER" id="PTHR14969:SF13">
    <property type="entry name" value="AT30094P"/>
    <property type="match status" value="1"/>
</dbReference>
<keyword evidence="1" id="KW-1133">Transmembrane helix</keyword>
<feature type="transmembrane region" description="Helical" evidence="1">
    <location>
        <begin position="20"/>
        <end position="46"/>
    </location>
</feature>
<proteinExistence type="predicted"/>
<comment type="caution">
    <text evidence="3">The sequence shown here is derived from an EMBL/GenBank/DDBJ whole genome shotgun (WGS) entry which is preliminary data.</text>
</comment>
<name>A0A644YE64_9ZZZZ</name>
<evidence type="ECO:0000259" key="2">
    <source>
        <dbReference type="SMART" id="SM00014"/>
    </source>
</evidence>
<dbReference type="EMBL" id="VSSQ01004266">
    <property type="protein sequence ID" value="MPM24454.1"/>
    <property type="molecule type" value="Genomic_DNA"/>
</dbReference>